<feature type="region of interest" description="Disordered" evidence="1">
    <location>
        <begin position="65"/>
        <end position="87"/>
    </location>
</feature>
<dbReference type="Proteomes" id="UP001209878">
    <property type="component" value="Unassembled WGS sequence"/>
</dbReference>
<comment type="caution">
    <text evidence="2">The sequence shown here is derived from an EMBL/GenBank/DDBJ whole genome shotgun (WGS) entry which is preliminary data.</text>
</comment>
<reference evidence="2" key="1">
    <citation type="journal article" date="2023" name="Mol. Biol. Evol.">
        <title>Third-Generation Sequencing Reveals the Adaptive Role of the Epigenome in Three Deep-Sea Polychaetes.</title>
        <authorList>
            <person name="Perez M."/>
            <person name="Aroh O."/>
            <person name="Sun Y."/>
            <person name="Lan Y."/>
            <person name="Juniper S.K."/>
            <person name="Young C.R."/>
            <person name="Angers B."/>
            <person name="Qian P.Y."/>
        </authorList>
    </citation>
    <scope>NUCLEOTIDE SEQUENCE</scope>
    <source>
        <strain evidence="2">R07B-5</strain>
    </source>
</reference>
<accession>A0AAD9NC68</accession>
<dbReference type="AlphaFoldDB" id="A0AAD9NC68"/>
<protein>
    <submittedName>
        <fullName evidence="2">Uncharacterized protein</fullName>
    </submittedName>
</protein>
<gene>
    <name evidence="2" type="ORF">NP493_1391g00011</name>
</gene>
<proteinExistence type="predicted"/>
<sequence>MSPLLFIAVVKLISRTICTKDILLKLFYSDAWLGSSSGRGSKSPRIADRLERYVQQTWTEITFGEDGGNAGGTYEERAVHTPRWEEA</sequence>
<feature type="compositionally biased region" description="Basic and acidic residues" evidence="1">
    <location>
        <begin position="74"/>
        <end position="87"/>
    </location>
</feature>
<keyword evidence="3" id="KW-1185">Reference proteome</keyword>
<evidence type="ECO:0000313" key="3">
    <source>
        <dbReference type="Proteomes" id="UP001209878"/>
    </source>
</evidence>
<organism evidence="2 3">
    <name type="scientific">Ridgeia piscesae</name>
    <name type="common">Tubeworm</name>
    <dbReference type="NCBI Taxonomy" id="27915"/>
    <lineage>
        <taxon>Eukaryota</taxon>
        <taxon>Metazoa</taxon>
        <taxon>Spiralia</taxon>
        <taxon>Lophotrochozoa</taxon>
        <taxon>Annelida</taxon>
        <taxon>Polychaeta</taxon>
        <taxon>Sedentaria</taxon>
        <taxon>Canalipalpata</taxon>
        <taxon>Sabellida</taxon>
        <taxon>Siboglinidae</taxon>
        <taxon>Ridgeia</taxon>
    </lineage>
</organism>
<evidence type="ECO:0000313" key="2">
    <source>
        <dbReference type="EMBL" id="KAK2164917.1"/>
    </source>
</evidence>
<dbReference type="EMBL" id="JAODUO010001389">
    <property type="protein sequence ID" value="KAK2164917.1"/>
    <property type="molecule type" value="Genomic_DNA"/>
</dbReference>
<name>A0AAD9NC68_RIDPI</name>
<evidence type="ECO:0000256" key="1">
    <source>
        <dbReference type="SAM" id="MobiDB-lite"/>
    </source>
</evidence>